<sequence length="394" mass="41952">MKKVVGLAAAGLLAVSAANAGQITVANTDLTLFGGVSTGYNLQNNDHLLNAYDVDGKLVRTPDFKKDSFSVNTFAVGLTKPAKNAGDIGVTAVFASFEVPTVIASSDVVNGKNTVGTQFVGHGDTTTFKPWLAYVTYMPVAGLSIDAGLLWQNFGEKPVTILNPHINRGILFTAQPVVMTGARATYDAGIVKVYAGAGKVDNQLMAPVYEALLPSYAKSYVEGGITGKINVMNYPIELGLHAYNESGGRDVYVASAGTDFGIVSLGLDINYFHADDNLKYVNGARFNESAWGTALCANVKPLANFQVPVRIEYVNNQDSLLVVPLAVSDARAAWSFTITPTYNPTKNTFIRAEFTYTKGTSTKEGAQDSYVFINSDGGLETSRTVGAVELGFLF</sequence>
<dbReference type="EMBL" id="FXTX01000005">
    <property type="protein sequence ID" value="SMP07890.1"/>
    <property type="molecule type" value="Genomic_DNA"/>
</dbReference>
<organism evidence="2 3">
    <name type="scientific">Venenivibrio stagnispumantis</name>
    <dbReference type="NCBI Taxonomy" id="407998"/>
    <lineage>
        <taxon>Bacteria</taxon>
        <taxon>Pseudomonadati</taxon>
        <taxon>Aquificota</taxon>
        <taxon>Aquificia</taxon>
        <taxon>Aquificales</taxon>
        <taxon>Hydrogenothermaceae</taxon>
        <taxon>Venenivibrio</taxon>
    </lineage>
</organism>
<keyword evidence="3" id="KW-1185">Reference proteome</keyword>
<dbReference type="Pfam" id="PF07642">
    <property type="entry name" value="BBP2"/>
    <property type="match status" value="1"/>
</dbReference>
<dbReference type="RefSeq" id="WP_265133982.1">
    <property type="nucleotide sequence ID" value="NZ_FXTX01000005.1"/>
</dbReference>
<dbReference type="AlphaFoldDB" id="A0AA45WKL2"/>
<accession>A0AA45WKL2</accession>
<evidence type="ECO:0000256" key="1">
    <source>
        <dbReference type="SAM" id="SignalP"/>
    </source>
</evidence>
<feature type="signal peptide" evidence="1">
    <location>
        <begin position="1"/>
        <end position="20"/>
    </location>
</feature>
<keyword evidence="1" id="KW-0732">Signal</keyword>
<gene>
    <name evidence="2" type="ORF">SAMN06264868_10574</name>
</gene>
<evidence type="ECO:0000313" key="2">
    <source>
        <dbReference type="EMBL" id="SMP07890.1"/>
    </source>
</evidence>
<feature type="chain" id="PRO_5041424385" evidence="1">
    <location>
        <begin position="21"/>
        <end position="394"/>
    </location>
</feature>
<dbReference type="Proteomes" id="UP001157947">
    <property type="component" value="Unassembled WGS sequence"/>
</dbReference>
<comment type="caution">
    <text evidence="2">The sequence shown here is derived from an EMBL/GenBank/DDBJ whole genome shotgun (WGS) entry which is preliminary data.</text>
</comment>
<dbReference type="InterPro" id="IPR011486">
    <property type="entry name" value="BBP2"/>
</dbReference>
<evidence type="ECO:0000313" key="3">
    <source>
        <dbReference type="Proteomes" id="UP001157947"/>
    </source>
</evidence>
<proteinExistence type="predicted"/>
<protein>
    <submittedName>
        <fullName evidence="2">Beta-barrel porin-2, OmpL-like. bbp2</fullName>
    </submittedName>
</protein>
<reference evidence="2" key="1">
    <citation type="submission" date="2017-05" db="EMBL/GenBank/DDBJ databases">
        <authorList>
            <person name="Varghese N."/>
            <person name="Submissions S."/>
        </authorList>
    </citation>
    <scope>NUCLEOTIDE SEQUENCE</scope>
    <source>
        <strain evidence="2">DSM 18763</strain>
    </source>
</reference>
<name>A0AA45WKL2_9AQUI</name>